<evidence type="ECO:0000313" key="1">
    <source>
        <dbReference type="EMBL" id="GAG58398.1"/>
    </source>
</evidence>
<organism evidence="1">
    <name type="scientific">marine sediment metagenome</name>
    <dbReference type="NCBI Taxonomy" id="412755"/>
    <lineage>
        <taxon>unclassified sequences</taxon>
        <taxon>metagenomes</taxon>
        <taxon>ecological metagenomes</taxon>
    </lineage>
</organism>
<name>X0ZDJ0_9ZZZZ</name>
<protein>
    <submittedName>
        <fullName evidence="1">Uncharacterized protein</fullName>
    </submittedName>
</protein>
<reference evidence="1" key="1">
    <citation type="journal article" date="2014" name="Front. Microbiol.">
        <title>High frequency of phylogenetically diverse reductive dehalogenase-homologous genes in deep subseafloor sedimentary metagenomes.</title>
        <authorList>
            <person name="Kawai M."/>
            <person name="Futagami T."/>
            <person name="Toyoda A."/>
            <person name="Takaki Y."/>
            <person name="Nishi S."/>
            <person name="Hori S."/>
            <person name="Arai W."/>
            <person name="Tsubouchi T."/>
            <person name="Morono Y."/>
            <person name="Uchiyama I."/>
            <person name="Ito T."/>
            <person name="Fujiyama A."/>
            <person name="Inagaki F."/>
            <person name="Takami H."/>
        </authorList>
    </citation>
    <scope>NUCLEOTIDE SEQUENCE</scope>
    <source>
        <strain evidence="1">Expedition CK06-06</strain>
    </source>
</reference>
<dbReference type="EMBL" id="BART01000897">
    <property type="protein sequence ID" value="GAG58398.1"/>
    <property type="molecule type" value="Genomic_DNA"/>
</dbReference>
<accession>X0ZDJ0</accession>
<proteinExistence type="predicted"/>
<dbReference type="Gene3D" id="3.40.190.10">
    <property type="entry name" value="Periplasmic binding protein-like II"/>
    <property type="match status" value="1"/>
</dbReference>
<comment type="caution">
    <text evidence="1">The sequence shown here is derived from an EMBL/GenBank/DDBJ whole genome shotgun (WGS) entry which is preliminary data.</text>
</comment>
<dbReference type="AlphaFoldDB" id="X0ZDJ0"/>
<gene>
    <name evidence="1" type="ORF">S01H4_03597</name>
</gene>
<sequence>MQDIISQIQEIQLTDTPAIPLWFNGLWSQVSNAVWTNWPSAAEDTPNYLPCTWNNYWEMGAVLMLCELELAK</sequence>